<evidence type="ECO:0000259" key="8">
    <source>
        <dbReference type="Pfam" id="PF02770"/>
    </source>
</evidence>
<dbReference type="PROSITE" id="PS00073">
    <property type="entry name" value="ACYL_COA_DH_2"/>
    <property type="match status" value="1"/>
</dbReference>
<evidence type="ECO:0000256" key="4">
    <source>
        <dbReference type="ARBA" id="ARBA00022827"/>
    </source>
</evidence>
<dbReference type="Gene3D" id="1.20.140.10">
    <property type="entry name" value="Butyryl-CoA Dehydrogenase, subunit A, domain 3"/>
    <property type="match status" value="1"/>
</dbReference>
<dbReference type="GO" id="GO:0070991">
    <property type="term" value="F:medium-chain fatty acyl-CoA dehydrogenase activity"/>
    <property type="evidence" value="ECO:0007669"/>
    <property type="project" value="UniProtKB-EC"/>
</dbReference>
<proteinExistence type="inferred from homology"/>
<dbReference type="Gene3D" id="2.40.110.10">
    <property type="entry name" value="Butyryl-CoA Dehydrogenase, subunit A, domain 2"/>
    <property type="match status" value="1"/>
</dbReference>
<reference evidence="10 11" key="1">
    <citation type="submission" date="2020-08" db="EMBL/GenBank/DDBJ databases">
        <title>Sequencing the genomes of 1000 actinobacteria strains.</title>
        <authorList>
            <person name="Klenk H.-P."/>
        </authorList>
    </citation>
    <scope>NUCLEOTIDE SEQUENCE [LARGE SCALE GENOMIC DNA]</scope>
    <source>
        <strain evidence="10 11">DSM 45809</strain>
    </source>
</reference>
<dbReference type="PROSITE" id="PS00072">
    <property type="entry name" value="ACYL_COA_DH_1"/>
    <property type="match status" value="1"/>
</dbReference>
<dbReference type="PANTHER" id="PTHR48083">
    <property type="entry name" value="MEDIUM-CHAIN SPECIFIC ACYL-COA DEHYDROGENASE, MITOCHONDRIAL-RELATED"/>
    <property type="match status" value="1"/>
</dbReference>
<dbReference type="InterPro" id="IPR013786">
    <property type="entry name" value="AcylCoA_DH/ox_N"/>
</dbReference>
<comment type="similarity">
    <text evidence="2 6">Belongs to the acyl-CoA dehydrogenase family.</text>
</comment>
<dbReference type="RefSeq" id="WP_185045336.1">
    <property type="nucleotide sequence ID" value="NZ_BAABFG010000005.1"/>
</dbReference>
<dbReference type="GO" id="GO:0033539">
    <property type="term" value="P:fatty acid beta-oxidation using acyl-CoA dehydrogenase"/>
    <property type="evidence" value="ECO:0007669"/>
    <property type="project" value="TreeGrafter"/>
</dbReference>
<dbReference type="InterPro" id="IPR036250">
    <property type="entry name" value="AcylCo_DH-like_C"/>
</dbReference>
<feature type="domain" description="Acyl-CoA dehydrogenase/oxidase C-terminal" evidence="7">
    <location>
        <begin position="231"/>
        <end position="377"/>
    </location>
</feature>
<dbReference type="InterPro" id="IPR037069">
    <property type="entry name" value="AcylCoA_DH/ox_N_sf"/>
</dbReference>
<keyword evidence="3 6" id="KW-0285">Flavoprotein</keyword>
<name>A0A7W7MCE4_9ACTN</name>
<dbReference type="FunFam" id="2.40.110.10:FF:000002">
    <property type="entry name" value="Acyl-CoA dehydrogenase fadE12"/>
    <property type="match status" value="1"/>
</dbReference>
<dbReference type="Proteomes" id="UP000546162">
    <property type="component" value="Unassembled WGS sequence"/>
</dbReference>
<dbReference type="SUPFAM" id="SSF56645">
    <property type="entry name" value="Acyl-CoA dehydrogenase NM domain-like"/>
    <property type="match status" value="1"/>
</dbReference>
<protein>
    <submittedName>
        <fullName evidence="10">Acyl-CoA dehydrogenase</fullName>
        <ecNumber evidence="10">1.3.8.7</ecNumber>
    </submittedName>
</protein>
<evidence type="ECO:0000313" key="11">
    <source>
        <dbReference type="Proteomes" id="UP000546162"/>
    </source>
</evidence>
<accession>A0A7W7MCE4</accession>
<dbReference type="AlphaFoldDB" id="A0A7W7MCE4"/>
<dbReference type="Pfam" id="PF02771">
    <property type="entry name" value="Acyl-CoA_dh_N"/>
    <property type="match status" value="1"/>
</dbReference>
<sequence length="383" mass="41060">MYDDPFETAERATLREAMAAFVRREILPFLNDWERAGEIPRELHASAAKAGLYGIGFPEEVGGDGGDTVDMVVATEAFLEAGGSSGCHAALFTHGIALPHMIAAGGPELIDRFVRPALAGSLVCSLGVTEPDAGSDVGALRTTAVRDGDDYVVDGAKMFITSGTRADFVTTAVRTGGPGSAGISMLVIERGTPGFAVSRKLDKMGWLCSDTAELSFTGCRVPAANLIGAENGGFPLIAQVFVPERIVAAVHAYSVAQRCLDLTLDQVRRRDTFGRPLISRQVVRHKLVEMRQRIELARTFTRRVAARHAAGDWVAGEVCLAKNAAVDACKHVVDEAVQLHGGMGYLRESEVERHYRDSRILGIGAGASEVMTDLAAKIFQYDR</sequence>
<dbReference type="InterPro" id="IPR009100">
    <property type="entry name" value="AcylCoA_DH/oxidase_NM_dom_sf"/>
</dbReference>
<dbReference type="Pfam" id="PF00441">
    <property type="entry name" value="Acyl-CoA_dh_1"/>
    <property type="match status" value="1"/>
</dbReference>
<dbReference type="PANTHER" id="PTHR48083:SF28">
    <property type="entry name" value="ACYL-COA DEHYDROGENASE FAMILY PROTEIN (AFU_ORTHOLOGUE AFUA_6G10880)-RELATED"/>
    <property type="match status" value="1"/>
</dbReference>
<organism evidence="10 11">
    <name type="scientific">Actinoplanes octamycinicus</name>
    <dbReference type="NCBI Taxonomy" id="135948"/>
    <lineage>
        <taxon>Bacteria</taxon>
        <taxon>Bacillati</taxon>
        <taxon>Actinomycetota</taxon>
        <taxon>Actinomycetes</taxon>
        <taxon>Micromonosporales</taxon>
        <taxon>Micromonosporaceae</taxon>
        <taxon>Actinoplanes</taxon>
    </lineage>
</organism>
<dbReference type="InterPro" id="IPR046373">
    <property type="entry name" value="Acyl-CoA_Oxase/DH_mid-dom_sf"/>
</dbReference>
<evidence type="ECO:0000259" key="7">
    <source>
        <dbReference type="Pfam" id="PF00441"/>
    </source>
</evidence>
<keyword evidence="4 6" id="KW-0274">FAD</keyword>
<keyword evidence="11" id="KW-1185">Reference proteome</keyword>
<dbReference type="InterPro" id="IPR006089">
    <property type="entry name" value="Acyl-CoA_DH_CS"/>
</dbReference>
<dbReference type="SUPFAM" id="SSF47203">
    <property type="entry name" value="Acyl-CoA dehydrogenase C-terminal domain-like"/>
    <property type="match status" value="1"/>
</dbReference>
<evidence type="ECO:0000256" key="3">
    <source>
        <dbReference type="ARBA" id="ARBA00022630"/>
    </source>
</evidence>
<dbReference type="EMBL" id="JACHNB010000001">
    <property type="protein sequence ID" value="MBB4745067.1"/>
    <property type="molecule type" value="Genomic_DNA"/>
</dbReference>
<dbReference type="Pfam" id="PF02770">
    <property type="entry name" value="Acyl-CoA_dh_M"/>
    <property type="match status" value="1"/>
</dbReference>
<feature type="domain" description="Acyl-CoA oxidase/dehydrogenase middle" evidence="8">
    <location>
        <begin position="126"/>
        <end position="218"/>
    </location>
</feature>
<dbReference type="FunFam" id="1.20.140.10:FF:000001">
    <property type="entry name" value="Acyl-CoA dehydrogenase"/>
    <property type="match status" value="1"/>
</dbReference>
<feature type="domain" description="Acyl-CoA dehydrogenase/oxidase N-terminal" evidence="9">
    <location>
        <begin position="8"/>
        <end position="120"/>
    </location>
</feature>
<evidence type="ECO:0000256" key="2">
    <source>
        <dbReference type="ARBA" id="ARBA00009347"/>
    </source>
</evidence>
<evidence type="ECO:0000259" key="9">
    <source>
        <dbReference type="Pfam" id="PF02771"/>
    </source>
</evidence>
<evidence type="ECO:0000256" key="1">
    <source>
        <dbReference type="ARBA" id="ARBA00001974"/>
    </source>
</evidence>
<gene>
    <name evidence="10" type="ORF">BJY16_008526</name>
</gene>
<dbReference type="InterPro" id="IPR050741">
    <property type="entry name" value="Acyl-CoA_dehydrogenase"/>
</dbReference>
<dbReference type="InterPro" id="IPR009075">
    <property type="entry name" value="AcylCo_DH/oxidase_C"/>
</dbReference>
<comment type="cofactor">
    <cofactor evidence="1 6">
        <name>FAD</name>
        <dbReference type="ChEBI" id="CHEBI:57692"/>
    </cofactor>
</comment>
<comment type="caution">
    <text evidence="10">The sequence shown here is derived from an EMBL/GenBank/DDBJ whole genome shotgun (WGS) entry which is preliminary data.</text>
</comment>
<evidence type="ECO:0000256" key="5">
    <source>
        <dbReference type="ARBA" id="ARBA00023002"/>
    </source>
</evidence>
<keyword evidence="5 6" id="KW-0560">Oxidoreductase</keyword>
<evidence type="ECO:0000313" key="10">
    <source>
        <dbReference type="EMBL" id="MBB4745067.1"/>
    </source>
</evidence>
<dbReference type="Gene3D" id="1.10.540.10">
    <property type="entry name" value="Acyl-CoA dehydrogenase/oxidase, N-terminal domain"/>
    <property type="match status" value="1"/>
</dbReference>
<dbReference type="EC" id="1.3.8.7" evidence="10"/>
<dbReference type="GO" id="GO:0050660">
    <property type="term" value="F:flavin adenine dinucleotide binding"/>
    <property type="evidence" value="ECO:0007669"/>
    <property type="project" value="InterPro"/>
</dbReference>
<dbReference type="GO" id="GO:0005737">
    <property type="term" value="C:cytoplasm"/>
    <property type="evidence" value="ECO:0007669"/>
    <property type="project" value="TreeGrafter"/>
</dbReference>
<evidence type="ECO:0000256" key="6">
    <source>
        <dbReference type="RuleBase" id="RU362125"/>
    </source>
</evidence>
<dbReference type="InterPro" id="IPR006091">
    <property type="entry name" value="Acyl-CoA_Oxase/DH_mid-dom"/>
</dbReference>